<dbReference type="STRING" id="1123029.SAMN02745172_03346"/>
<proteinExistence type="inferred from homology"/>
<gene>
    <name evidence="6" type="ORF">SAMN02745172_03346</name>
</gene>
<organism evidence="6 7">
    <name type="scientific">Pseudoxanthobacter soli DSM 19599</name>
    <dbReference type="NCBI Taxonomy" id="1123029"/>
    <lineage>
        <taxon>Bacteria</taxon>
        <taxon>Pseudomonadati</taxon>
        <taxon>Pseudomonadota</taxon>
        <taxon>Alphaproteobacteria</taxon>
        <taxon>Hyphomicrobiales</taxon>
        <taxon>Segnochrobactraceae</taxon>
        <taxon>Pseudoxanthobacter</taxon>
    </lineage>
</organism>
<dbReference type="InterPro" id="IPR028081">
    <property type="entry name" value="Leu-bd"/>
</dbReference>
<dbReference type="InterPro" id="IPR051010">
    <property type="entry name" value="BCAA_transport"/>
</dbReference>
<keyword evidence="3" id="KW-0029">Amino-acid transport</keyword>
<dbReference type="PANTHER" id="PTHR30483:SF6">
    <property type="entry name" value="PERIPLASMIC BINDING PROTEIN OF ABC TRANSPORTER FOR NATURAL AMINO ACIDS"/>
    <property type="match status" value="1"/>
</dbReference>
<keyword evidence="7" id="KW-1185">Reference proteome</keyword>
<evidence type="ECO:0000256" key="1">
    <source>
        <dbReference type="ARBA" id="ARBA00010062"/>
    </source>
</evidence>
<evidence type="ECO:0000256" key="4">
    <source>
        <dbReference type="SAM" id="SignalP"/>
    </source>
</evidence>
<dbReference type="SUPFAM" id="SSF53822">
    <property type="entry name" value="Periplasmic binding protein-like I"/>
    <property type="match status" value="1"/>
</dbReference>
<feature type="domain" description="Leucine-binding protein" evidence="5">
    <location>
        <begin position="30"/>
        <end position="355"/>
    </location>
</feature>
<protein>
    <submittedName>
        <fullName evidence="6">Amino acid/amide ABC transporter substrate-binding protein, HAAT family</fullName>
    </submittedName>
</protein>
<accession>A0A1M7ZP78</accession>
<dbReference type="CDD" id="cd06346">
    <property type="entry name" value="PBP1_ABC_ligand_binding-like"/>
    <property type="match status" value="1"/>
</dbReference>
<keyword evidence="3" id="KW-0813">Transport</keyword>
<evidence type="ECO:0000313" key="7">
    <source>
        <dbReference type="Proteomes" id="UP000186406"/>
    </source>
</evidence>
<dbReference type="Gene3D" id="3.40.50.2300">
    <property type="match status" value="2"/>
</dbReference>
<dbReference type="Pfam" id="PF13458">
    <property type="entry name" value="Peripla_BP_6"/>
    <property type="match status" value="1"/>
</dbReference>
<evidence type="ECO:0000256" key="3">
    <source>
        <dbReference type="ARBA" id="ARBA00022970"/>
    </source>
</evidence>
<dbReference type="OrthoDB" id="9791590at2"/>
<sequence length="369" mass="38421">MKTMIRALCLGSALLAAALPFGGAFAAGDPIPVGVIANLTGNDVKTSEQMVRGVELAADAINAAGGIGGRPVKLIVEDAEYKTQEALNAATKLYDIDKVDAAIMFGGSSLMLAVAPIAKDKGKVIINTSSSSPQLGNFPGTIFSILPLDDIVGKELGSWVASKGVKTVAFVVPNNTFGTGLMDASAKAFEAAGGKVVAKVTYTEGQPDYRADLQQLVALKPDAIITAGYGDDSRTVFKNARLLGLNMPWYAAYPSILTVEDPKWMDGRLAGVDNGGLSGAKAKEVEAAYAKKYGDGEMMAHVYYGYDAMTVLAKALADGGNLAAALPKAISGYDGATGKIVWDDRGQRIDPPIDIIVYEGGKFVTKGSK</sequence>
<evidence type="ECO:0000256" key="2">
    <source>
        <dbReference type="ARBA" id="ARBA00022729"/>
    </source>
</evidence>
<evidence type="ECO:0000259" key="5">
    <source>
        <dbReference type="Pfam" id="PF13458"/>
    </source>
</evidence>
<dbReference type="Proteomes" id="UP000186406">
    <property type="component" value="Unassembled WGS sequence"/>
</dbReference>
<name>A0A1M7ZP78_9HYPH</name>
<dbReference type="RefSeq" id="WP_073630790.1">
    <property type="nucleotide sequence ID" value="NZ_FRXO01000007.1"/>
</dbReference>
<dbReference type="AlphaFoldDB" id="A0A1M7ZP78"/>
<dbReference type="PANTHER" id="PTHR30483">
    <property type="entry name" value="LEUCINE-SPECIFIC-BINDING PROTEIN"/>
    <property type="match status" value="1"/>
</dbReference>
<keyword evidence="2 4" id="KW-0732">Signal</keyword>
<dbReference type="EMBL" id="FRXO01000007">
    <property type="protein sequence ID" value="SHO66687.1"/>
    <property type="molecule type" value="Genomic_DNA"/>
</dbReference>
<dbReference type="InterPro" id="IPR028082">
    <property type="entry name" value="Peripla_BP_I"/>
</dbReference>
<comment type="similarity">
    <text evidence="1">Belongs to the leucine-binding protein family.</text>
</comment>
<dbReference type="GO" id="GO:0006865">
    <property type="term" value="P:amino acid transport"/>
    <property type="evidence" value="ECO:0007669"/>
    <property type="project" value="UniProtKB-KW"/>
</dbReference>
<reference evidence="6 7" key="1">
    <citation type="submission" date="2016-12" db="EMBL/GenBank/DDBJ databases">
        <authorList>
            <person name="Song W.-J."/>
            <person name="Kurnit D.M."/>
        </authorList>
    </citation>
    <scope>NUCLEOTIDE SEQUENCE [LARGE SCALE GENOMIC DNA]</scope>
    <source>
        <strain evidence="6 7">DSM 19599</strain>
    </source>
</reference>
<evidence type="ECO:0000313" key="6">
    <source>
        <dbReference type="EMBL" id="SHO66687.1"/>
    </source>
</evidence>
<feature type="chain" id="PRO_5012726354" evidence="4">
    <location>
        <begin position="27"/>
        <end position="369"/>
    </location>
</feature>
<feature type="signal peptide" evidence="4">
    <location>
        <begin position="1"/>
        <end position="26"/>
    </location>
</feature>